<gene>
    <name evidence="1" type="ORF">HMPREF1051_0276</name>
</gene>
<dbReference type="EMBL" id="AJMT01000090">
    <property type="protein sequence ID" value="EIG28974.1"/>
    <property type="molecule type" value="Genomic_DNA"/>
</dbReference>
<dbReference type="Proteomes" id="UP000004473">
    <property type="component" value="Unassembled WGS sequence"/>
</dbReference>
<dbReference type="AlphaFoldDB" id="I2NT13"/>
<name>I2NT13_NEISI</name>
<proteinExistence type="predicted"/>
<evidence type="ECO:0000313" key="1">
    <source>
        <dbReference type="EMBL" id="EIG28974.1"/>
    </source>
</evidence>
<reference evidence="1 2" key="1">
    <citation type="submission" date="2012-04" db="EMBL/GenBank/DDBJ databases">
        <authorList>
            <person name="Harkins D.M."/>
            <person name="Madupu R."/>
            <person name="Durkin A.S."/>
            <person name="Torralba M."/>
            <person name="Methe B."/>
            <person name="Sutton G.G."/>
            <person name="Nelson K.E."/>
        </authorList>
    </citation>
    <scope>NUCLEOTIDE SEQUENCE [LARGE SCALE GENOMIC DNA]</scope>
    <source>
        <strain evidence="1 2">VK64</strain>
    </source>
</reference>
<organism evidence="1 2">
    <name type="scientific">Neisseria sicca VK64</name>
    <dbReference type="NCBI Taxonomy" id="1095748"/>
    <lineage>
        <taxon>Bacteria</taxon>
        <taxon>Pseudomonadati</taxon>
        <taxon>Pseudomonadota</taxon>
        <taxon>Betaproteobacteria</taxon>
        <taxon>Neisseriales</taxon>
        <taxon>Neisseriaceae</taxon>
        <taxon>Neisseria</taxon>
    </lineage>
</organism>
<protein>
    <submittedName>
        <fullName evidence="1">Uncharacterized protein</fullName>
    </submittedName>
</protein>
<accession>I2NT13</accession>
<evidence type="ECO:0000313" key="2">
    <source>
        <dbReference type="Proteomes" id="UP000004473"/>
    </source>
</evidence>
<comment type="caution">
    <text evidence="1">The sequence shown here is derived from an EMBL/GenBank/DDBJ whole genome shotgun (WGS) entry which is preliminary data.</text>
</comment>
<sequence length="37" mass="4297">MYVLAWRCRLKGIRRLILAEILQSKEGGGIREGRLKI</sequence>